<dbReference type="InterPro" id="IPR007351">
    <property type="entry name" value="YjbR"/>
</dbReference>
<dbReference type="AlphaFoldDB" id="A0A1T5MJT5"/>
<keyword evidence="2" id="KW-1185">Reference proteome</keyword>
<sequence length="115" mass="13308">MNIEVLRKFCLSLPAATEDIKWGSDLCFSIGGKMFCVSSMESPLRISFKVPDEDFEELASQEGFIPAPYMARAKWVSLTDIKKLKPKELESYIRQSYELKKMKLTKKVRKELHLD</sequence>
<protein>
    <submittedName>
        <fullName evidence="1">Predicted DNA-binding protein, MmcQ/YjbR family</fullName>
    </submittedName>
</protein>
<dbReference type="PANTHER" id="PTHR35145">
    <property type="entry name" value="CYTOPLASMIC PROTEIN-RELATED"/>
    <property type="match status" value="1"/>
</dbReference>
<dbReference type="Gene3D" id="3.90.1150.30">
    <property type="match status" value="1"/>
</dbReference>
<evidence type="ECO:0000313" key="2">
    <source>
        <dbReference type="Proteomes" id="UP000190961"/>
    </source>
</evidence>
<dbReference type="PANTHER" id="PTHR35145:SF1">
    <property type="entry name" value="CYTOPLASMIC PROTEIN"/>
    <property type="match status" value="1"/>
</dbReference>
<gene>
    <name evidence="1" type="ORF">SAMN05660236_5604</name>
</gene>
<proteinExistence type="predicted"/>
<dbReference type="OrthoDB" id="9789813at2"/>
<dbReference type="EMBL" id="FUZU01000005">
    <property type="protein sequence ID" value="SKC88490.1"/>
    <property type="molecule type" value="Genomic_DNA"/>
</dbReference>
<dbReference type="SUPFAM" id="SSF142906">
    <property type="entry name" value="YjbR-like"/>
    <property type="match status" value="1"/>
</dbReference>
<reference evidence="1 2" key="1">
    <citation type="submission" date="2017-02" db="EMBL/GenBank/DDBJ databases">
        <authorList>
            <person name="Peterson S.W."/>
        </authorList>
    </citation>
    <scope>NUCLEOTIDE SEQUENCE [LARGE SCALE GENOMIC DNA]</scope>
    <source>
        <strain evidence="1 2">DSM 25262</strain>
    </source>
</reference>
<dbReference type="Pfam" id="PF04237">
    <property type="entry name" value="YjbR"/>
    <property type="match status" value="1"/>
</dbReference>
<dbReference type="InterPro" id="IPR058532">
    <property type="entry name" value="YjbR/MT2646/Rv2570-like"/>
</dbReference>
<name>A0A1T5MJT5_9BACT</name>
<organism evidence="1 2">
    <name type="scientific">Ohtaekwangia koreensis</name>
    <dbReference type="NCBI Taxonomy" id="688867"/>
    <lineage>
        <taxon>Bacteria</taxon>
        <taxon>Pseudomonadati</taxon>
        <taxon>Bacteroidota</taxon>
        <taxon>Cytophagia</taxon>
        <taxon>Cytophagales</taxon>
        <taxon>Fulvivirgaceae</taxon>
        <taxon>Ohtaekwangia</taxon>
    </lineage>
</organism>
<dbReference type="STRING" id="688867.SAMN05660236_5604"/>
<dbReference type="Proteomes" id="UP000190961">
    <property type="component" value="Unassembled WGS sequence"/>
</dbReference>
<accession>A0A1T5MJT5</accession>
<dbReference type="GO" id="GO:0003677">
    <property type="term" value="F:DNA binding"/>
    <property type="evidence" value="ECO:0007669"/>
    <property type="project" value="UniProtKB-KW"/>
</dbReference>
<keyword evidence="1" id="KW-0238">DNA-binding</keyword>
<dbReference type="InterPro" id="IPR038056">
    <property type="entry name" value="YjbR-like_sf"/>
</dbReference>
<evidence type="ECO:0000313" key="1">
    <source>
        <dbReference type="EMBL" id="SKC88490.1"/>
    </source>
</evidence>
<dbReference type="RefSeq" id="WP_079690104.1">
    <property type="nucleotide sequence ID" value="NZ_FUZU01000005.1"/>
</dbReference>